<evidence type="ECO:0000313" key="2">
    <source>
        <dbReference type="EMBL" id="KAJ3053037.1"/>
    </source>
</evidence>
<dbReference type="Proteomes" id="UP001212841">
    <property type="component" value="Unassembled WGS sequence"/>
</dbReference>
<comment type="caution">
    <text evidence="2">The sequence shown here is derived from an EMBL/GenBank/DDBJ whole genome shotgun (WGS) entry which is preliminary data.</text>
</comment>
<reference evidence="2" key="1">
    <citation type="submission" date="2020-05" db="EMBL/GenBank/DDBJ databases">
        <title>Phylogenomic resolution of chytrid fungi.</title>
        <authorList>
            <person name="Stajich J.E."/>
            <person name="Amses K."/>
            <person name="Simmons R."/>
            <person name="Seto K."/>
            <person name="Myers J."/>
            <person name="Bonds A."/>
            <person name="Quandt C.A."/>
            <person name="Barry K."/>
            <person name="Liu P."/>
            <person name="Grigoriev I."/>
            <person name="Longcore J.E."/>
            <person name="James T.Y."/>
        </authorList>
    </citation>
    <scope>NUCLEOTIDE SEQUENCE</scope>
    <source>
        <strain evidence="2">JEL0318</strain>
    </source>
</reference>
<keyword evidence="3" id="KW-1185">Reference proteome</keyword>
<protein>
    <submittedName>
        <fullName evidence="2">Uncharacterized protein</fullName>
    </submittedName>
</protein>
<dbReference type="AlphaFoldDB" id="A0AAD5X5M5"/>
<organism evidence="2 3">
    <name type="scientific">Rhizophlyctis rosea</name>
    <dbReference type="NCBI Taxonomy" id="64517"/>
    <lineage>
        <taxon>Eukaryota</taxon>
        <taxon>Fungi</taxon>
        <taxon>Fungi incertae sedis</taxon>
        <taxon>Chytridiomycota</taxon>
        <taxon>Chytridiomycota incertae sedis</taxon>
        <taxon>Chytridiomycetes</taxon>
        <taxon>Rhizophlyctidales</taxon>
        <taxon>Rhizophlyctidaceae</taxon>
        <taxon>Rhizophlyctis</taxon>
    </lineage>
</organism>
<evidence type="ECO:0000256" key="1">
    <source>
        <dbReference type="SAM" id="MobiDB-lite"/>
    </source>
</evidence>
<feature type="non-terminal residue" evidence="2">
    <location>
        <position position="1"/>
    </location>
</feature>
<feature type="region of interest" description="Disordered" evidence="1">
    <location>
        <begin position="1"/>
        <end position="115"/>
    </location>
</feature>
<dbReference type="EMBL" id="JADGJD010000243">
    <property type="protein sequence ID" value="KAJ3053037.1"/>
    <property type="molecule type" value="Genomic_DNA"/>
</dbReference>
<proteinExistence type="predicted"/>
<name>A0AAD5X5M5_9FUNG</name>
<feature type="compositionally biased region" description="Basic and acidic residues" evidence="1">
    <location>
        <begin position="91"/>
        <end position="111"/>
    </location>
</feature>
<sequence length="160" mass="17635">QKRRKSKTLSTTLQKRPSDTALDTDRKPKWAPPPLSKSLSESVARLAAPKGRGSIGESRVGAALAAEGRGKSKIEPGTQREESQEDGEGGGDVHVEEQVEGRRKRGSKDSDEGFEIDMAVWGNSIRGFWKPREVAMRAIGPEVVVPPRWRYPVPNPVPWK</sequence>
<feature type="compositionally biased region" description="Basic and acidic residues" evidence="1">
    <location>
        <begin position="68"/>
        <end position="82"/>
    </location>
</feature>
<accession>A0AAD5X5M5</accession>
<evidence type="ECO:0000313" key="3">
    <source>
        <dbReference type="Proteomes" id="UP001212841"/>
    </source>
</evidence>
<gene>
    <name evidence="2" type="ORF">HK097_005169</name>
</gene>